<keyword evidence="8" id="KW-1185">Reference proteome</keyword>
<dbReference type="PANTHER" id="PTHR31078">
    <property type="entry name" value="CILIA- AND FLAGELLA-ASSOCIATED PROTEIN 300"/>
    <property type="match status" value="1"/>
</dbReference>
<dbReference type="PANTHER" id="PTHR31078:SF1">
    <property type="entry name" value="CILIA- AND FLAGELLA-ASSOCIATED PROTEIN 300"/>
    <property type="match status" value="1"/>
</dbReference>
<dbReference type="AlphaFoldDB" id="A0A7E6EP89"/>
<dbReference type="GO" id="GO:0005930">
    <property type="term" value="C:axoneme"/>
    <property type="evidence" value="ECO:0007669"/>
    <property type="project" value="UniProtKB-SubCell"/>
</dbReference>
<comment type="subcellular location">
    <subcellularLocation>
        <location evidence="2">Cytoplasm</location>
        <location evidence="2">Cytoskeleton</location>
        <location evidence="2">Cilium axoneme</location>
    </subcellularLocation>
</comment>
<dbReference type="Pfam" id="PF14926">
    <property type="entry name" value="CFAP300"/>
    <property type="match status" value="1"/>
</dbReference>
<keyword evidence="5" id="KW-0963">Cytoplasm</keyword>
<dbReference type="RefSeq" id="XP_036357481.1">
    <property type="nucleotide sequence ID" value="XM_036501588.1"/>
</dbReference>
<comment type="similarity">
    <text evidence="3">Belongs to the CFAP300 family.</text>
</comment>
<keyword evidence="6" id="KW-0206">Cytoskeleton</keyword>
<dbReference type="Proteomes" id="UP000515154">
    <property type="component" value="Linkage group LG3"/>
</dbReference>
<evidence type="ECO:0000256" key="2">
    <source>
        <dbReference type="ARBA" id="ARBA00004430"/>
    </source>
</evidence>
<keyword evidence="7" id="KW-0966">Cell projection</keyword>
<sequence length="278" mass="32636">MMTERHGKRRRQVQTRIKEMTNSGEITCFTFRHVPGKTFSFTENKDNCDFLMKWGMKDTLKIQLFSFDQAFQSYQYKTLINSFFNNPTIISNLEICSANGWSRLGQKASKVDIEIVPCTLLSMEFFDRLKENGVIYESGRLYKCFDEYYENFAISDELRKMLLLEESDNYNLYSPSEKEEFLFCLLKHLCLGGKVCQFEDDFGPYEDMVKKLYKELVCAQKVPDSQQPRIVSSVYKVTAYDEDDTMIYPSDAAHIQTFAYLVVDPLKHYITVLYHCFC</sequence>
<evidence type="ECO:0000256" key="3">
    <source>
        <dbReference type="ARBA" id="ARBA00009205"/>
    </source>
</evidence>
<accession>A0A7E6EP89</accession>
<evidence type="ECO:0000256" key="4">
    <source>
        <dbReference type="ARBA" id="ARBA00022174"/>
    </source>
</evidence>
<proteinExistence type="inferred from homology"/>
<gene>
    <name evidence="9" type="primary">LOC115209623</name>
</gene>
<evidence type="ECO:0000313" key="9">
    <source>
        <dbReference type="RefSeq" id="XP_036357481.1"/>
    </source>
</evidence>
<organism evidence="8 9">
    <name type="scientific">Octopus sinensis</name>
    <name type="common">East Asian common octopus</name>
    <dbReference type="NCBI Taxonomy" id="2607531"/>
    <lineage>
        <taxon>Eukaryota</taxon>
        <taxon>Metazoa</taxon>
        <taxon>Spiralia</taxon>
        <taxon>Lophotrochozoa</taxon>
        <taxon>Mollusca</taxon>
        <taxon>Cephalopoda</taxon>
        <taxon>Coleoidea</taxon>
        <taxon>Octopodiformes</taxon>
        <taxon>Octopoda</taxon>
        <taxon>Incirrata</taxon>
        <taxon>Octopodidae</taxon>
        <taxon>Octopus</taxon>
    </lineage>
</organism>
<evidence type="ECO:0000256" key="1">
    <source>
        <dbReference type="ARBA" id="ARBA00002404"/>
    </source>
</evidence>
<evidence type="ECO:0000256" key="6">
    <source>
        <dbReference type="ARBA" id="ARBA00023212"/>
    </source>
</evidence>
<name>A0A7E6EP89_9MOLL</name>
<reference evidence="9" key="1">
    <citation type="submission" date="2025-08" db="UniProtKB">
        <authorList>
            <consortium name="RefSeq"/>
        </authorList>
    </citation>
    <scope>IDENTIFICATION</scope>
</reference>
<protein>
    <recommendedName>
        <fullName evidence="4">Cilia- and flagella-associated protein 300</fullName>
    </recommendedName>
</protein>
<dbReference type="InterPro" id="IPR029416">
    <property type="entry name" value="CFAP300"/>
</dbReference>
<evidence type="ECO:0000256" key="5">
    <source>
        <dbReference type="ARBA" id="ARBA00022490"/>
    </source>
</evidence>
<evidence type="ECO:0000313" key="8">
    <source>
        <dbReference type="Proteomes" id="UP000515154"/>
    </source>
</evidence>
<evidence type="ECO:0000256" key="7">
    <source>
        <dbReference type="ARBA" id="ARBA00023273"/>
    </source>
</evidence>
<comment type="function">
    <text evidence="1">Cilium- and flagellum-specific protein that plays a role in axonemal structure organization and motility. May play a role in outer and inner dynein arm assembly.</text>
</comment>